<dbReference type="SUPFAM" id="SSF75169">
    <property type="entry name" value="DsrEFH-like"/>
    <property type="match status" value="1"/>
</dbReference>
<organism evidence="1 2">
    <name type="scientific">Candidatus Neomicrothrix subdominans</name>
    <dbReference type="NCBI Taxonomy" id="2954438"/>
    <lineage>
        <taxon>Bacteria</taxon>
        <taxon>Bacillati</taxon>
        <taxon>Actinomycetota</taxon>
        <taxon>Acidimicrobiia</taxon>
        <taxon>Acidimicrobiales</taxon>
        <taxon>Microthrixaceae</taxon>
        <taxon>Candidatus Neomicrothrix</taxon>
    </lineage>
</organism>
<accession>A0A936NBJ0</accession>
<comment type="caution">
    <text evidence="1">The sequence shown here is derived from an EMBL/GenBank/DDBJ whole genome shotgun (WGS) entry which is preliminary data.</text>
</comment>
<dbReference type="InterPro" id="IPR027396">
    <property type="entry name" value="DsrEFH-like"/>
</dbReference>
<dbReference type="Pfam" id="PF02635">
    <property type="entry name" value="DsrE"/>
    <property type="match status" value="1"/>
</dbReference>
<name>A0A936NBJ0_9ACTN</name>
<gene>
    <name evidence="1" type="ORF">IPN02_07265</name>
</gene>
<dbReference type="Proteomes" id="UP000727993">
    <property type="component" value="Unassembled WGS sequence"/>
</dbReference>
<evidence type="ECO:0000313" key="2">
    <source>
        <dbReference type="Proteomes" id="UP000727993"/>
    </source>
</evidence>
<dbReference type="InterPro" id="IPR003787">
    <property type="entry name" value="Sulphur_relay_DsrE/F-like"/>
</dbReference>
<protein>
    <submittedName>
        <fullName evidence="1">DsrE family protein</fullName>
    </submittedName>
</protein>
<dbReference type="Gene3D" id="3.40.1260.10">
    <property type="entry name" value="DsrEFH-like"/>
    <property type="match status" value="1"/>
</dbReference>
<reference evidence="1 2" key="1">
    <citation type="submission" date="2020-10" db="EMBL/GenBank/DDBJ databases">
        <title>Connecting structure to function with the recovery of over 1000 high-quality activated sludge metagenome-assembled genomes encoding full-length rRNA genes using long-read sequencing.</title>
        <authorList>
            <person name="Singleton C.M."/>
            <person name="Petriglieri F."/>
            <person name="Kristensen J.M."/>
            <person name="Kirkegaard R.H."/>
            <person name="Michaelsen T.Y."/>
            <person name="Andersen M.H."/>
            <person name="Karst S.M."/>
            <person name="Dueholm M.S."/>
            <person name="Nielsen P.H."/>
            <person name="Albertsen M."/>
        </authorList>
    </citation>
    <scope>NUCLEOTIDE SEQUENCE [LARGE SCALE GENOMIC DNA]</scope>
    <source>
        <strain evidence="1">Lyne_18-Q3-R50-59_MAXAC.006</strain>
    </source>
</reference>
<proteinExistence type="predicted"/>
<dbReference type="AlphaFoldDB" id="A0A936NBJ0"/>
<dbReference type="EMBL" id="JADJZA010000003">
    <property type="protein sequence ID" value="MBK9296634.1"/>
    <property type="molecule type" value="Genomic_DNA"/>
</dbReference>
<sequence>MSNKAVVNLNTGLGDPETVAIALLVAVAAAEAGRPSLMFLTKEAVLLALEGGAAGSDCDGFPSIEGLLDRYVAASGKVLVCPACFAARQLDEGALIGGATIGGTVPMWEWIGDEGATTFSY</sequence>
<evidence type="ECO:0000313" key="1">
    <source>
        <dbReference type="EMBL" id="MBK9296634.1"/>
    </source>
</evidence>